<accession>A0A1J8P5N1</accession>
<dbReference type="RefSeq" id="WP_071662362.1">
    <property type="nucleotide sequence ID" value="NZ_LUKY01000032.1"/>
</dbReference>
<evidence type="ECO:0000313" key="2">
    <source>
        <dbReference type="Proteomes" id="UP000183924"/>
    </source>
</evidence>
<dbReference type="AlphaFoldDB" id="A0A1J8P5N1"/>
<proteinExistence type="predicted"/>
<evidence type="ECO:0000313" key="1">
    <source>
        <dbReference type="EMBL" id="OIZ95100.1"/>
    </source>
</evidence>
<reference evidence="1 2" key="1">
    <citation type="submission" date="2016-03" db="EMBL/GenBank/DDBJ databases">
        <title>Comparative genomics of Rickettsiella.</title>
        <authorList>
            <person name="Chandler C."/>
            <person name="Wang Y."/>
        </authorList>
    </citation>
    <scope>NUCLEOTIDE SEQUENCE [LARGE SCALE GENOMIC DNA]</scope>
    <source>
        <strain evidence="1 2">RCFS May 2013</strain>
    </source>
</reference>
<protein>
    <submittedName>
        <fullName evidence="1">Type IV secretion protein IcmJ</fullName>
    </submittedName>
</protein>
<keyword evidence="2" id="KW-1185">Reference proteome</keyword>
<dbReference type="EMBL" id="LUKY01000032">
    <property type="protein sequence ID" value="OIZ95100.1"/>
    <property type="molecule type" value="Genomic_DNA"/>
</dbReference>
<sequence>MYPIKLNVNPHGWRLFMQRKLDRRFEEFSQKIWQRDEFACKFCGLQSKKHQEIINLDQNYHNNKMSNLVTACSLCTQCFFLESVETYGGGILIYLPEVSQNHLNGFCHLLFTAMNNETKYKETAQNAYRNLKLRAQVIEDEWGAQLQEPAVFGQLIIESENKSLLDKKIFSAIRLLPSRAGFRYQSTDWSRSITTILQ</sequence>
<dbReference type="Proteomes" id="UP000183924">
    <property type="component" value="Unassembled WGS sequence"/>
</dbReference>
<name>A0A1J8P5N1_9COXI</name>
<dbReference type="OrthoDB" id="5649742at2"/>
<dbReference type="NCBIfam" id="NF038221">
    <property type="entry name" value="IcmJ_DotN_IVB"/>
    <property type="match status" value="1"/>
</dbReference>
<dbReference type="STRING" id="1225476.A1D18_03110"/>
<organism evidence="1 2">
    <name type="scientific">Candidatus Rickettsiella isopodorum</name>
    <dbReference type="NCBI Taxonomy" id="1225476"/>
    <lineage>
        <taxon>Bacteria</taxon>
        <taxon>Pseudomonadati</taxon>
        <taxon>Pseudomonadota</taxon>
        <taxon>Gammaproteobacteria</taxon>
        <taxon>Legionellales</taxon>
        <taxon>Coxiellaceae</taxon>
        <taxon>Rickettsiella</taxon>
    </lineage>
</organism>
<gene>
    <name evidence="1" type="ORF">A1D18_03110</name>
</gene>
<comment type="caution">
    <text evidence="1">The sequence shown here is derived from an EMBL/GenBank/DDBJ whole genome shotgun (WGS) entry which is preliminary data.</text>
</comment>
<dbReference type="InterPro" id="IPR053558">
    <property type="entry name" value="T4SS_Dot/Icm_subcomplex"/>
</dbReference>